<keyword evidence="2" id="KW-0274">FAD</keyword>
<dbReference type="EMBL" id="KV425584">
    <property type="protein sequence ID" value="KZT23568.1"/>
    <property type="molecule type" value="Genomic_DNA"/>
</dbReference>
<evidence type="ECO:0000256" key="1">
    <source>
        <dbReference type="ARBA" id="ARBA00022630"/>
    </source>
</evidence>
<evidence type="ECO:0000313" key="7">
    <source>
        <dbReference type="Proteomes" id="UP000076761"/>
    </source>
</evidence>
<dbReference type="PANTHER" id="PTHR47178">
    <property type="entry name" value="MONOOXYGENASE, FAD-BINDING"/>
    <property type="match status" value="1"/>
</dbReference>
<dbReference type="Pfam" id="PF01494">
    <property type="entry name" value="FAD_binding_3"/>
    <property type="match status" value="1"/>
</dbReference>
<evidence type="ECO:0000256" key="2">
    <source>
        <dbReference type="ARBA" id="ARBA00022827"/>
    </source>
</evidence>
<dbReference type="PANTHER" id="PTHR47178:SF3">
    <property type="entry name" value="FAD-BINDING DOMAIN-CONTAINING PROTEIN"/>
    <property type="match status" value="1"/>
</dbReference>
<feature type="domain" description="FAD-binding" evidence="5">
    <location>
        <begin position="86"/>
        <end position="348"/>
    </location>
</feature>
<dbReference type="Proteomes" id="UP000076761">
    <property type="component" value="Unassembled WGS sequence"/>
</dbReference>
<reference evidence="6 7" key="1">
    <citation type="journal article" date="2016" name="Mol. Biol. Evol.">
        <title>Comparative Genomics of Early-Diverging Mushroom-Forming Fungi Provides Insights into the Origins of Lignocellulose Decay Capabilities.</title>
        <authorList>
            <person name="Nagy L.G."/>
            <person name="Riley R."/>
            <person name="Tritt A."/>
            <person name="Adam C."/>
            <person name="Daum C."/>
            <person name="Floudas D."/>
            <person name="Sun H."/>
            <person name="Yadav J.S."/>
            <person name="Pangilinan J."/>
            <person name="Larsson K.H."/>
            <person name="Matsuura K."/>
            <person name="Barry K."/>
            <person name="Labutti K."/>
            <person name="Kuo R."/>
            <person name="Ohm R.A."/>
            <person name="Bhattacharya S.S."/>
            <person name="Shirouzu T."/>
            <person name="Yoshinaga Y."/>
            <person name="Martin F.M."/>
            <person name="Grigoriev I.V."/>
            <person name="Hibbett D.S."/>
        </authorList>
    </citation>
    <scope>NUCLEOTIDE SEQUENCE [LARGE SCALE GENOMIC DNA]</scope>
    <source>
        <strain evidence="6 7">HHB14362 ss-1</strain>
    </source>
</reference>
<dbReference type="InParanoid" id="A0A165RBC9"/>
<organism evidence="6 7">
    <name type="scientific">Neolentinus lepideus HHB14362 ss-1</name>
    <dbReference type="NCBI Taxonomy" id="1314782"/>
    <lineage>
        <taxon>Eukaryota</taxon>
        <taxon>Fungi</taxon>
        <taxon>Dikarya</taxon>
        <taxon>Basidiomycota</taxon>
        <taxon>Agaricomycotina</taxon>
        <taxon>Agaricomycetes</taxon>
        <taxon>Gloeophyllales</taxon>
        <taxon>Gloeophyllaceae</taxon>
        <taxon>Neolentinus</taxon>
    </lineage>
</organism>
<evidence type="ECO:0000313" key="6">
    <source>
        <dbReference type="EMBL" id="KZT23568.1"/>
    </source>
</evidence>
<proteinExistence type="predicted"/>
<keyword evidence="1" id="KW-0285">Flavoprotein</keyword>
<dbReference type="GO" id="GO:0004497">
    <property type="term" value="F:monooxygenase activity"/>
    <property type="evidence" value="ECO:0007669"/>
    <property type="project" value="UniProtKB-KW"/>
</dbReference>
<dbReference type="Gene3D" id="3.50.50.60">
    <property type="entry name" value="FAD/NAD(P)-binding domain"/>
    <property type="match status" value="1"/>
</dbReference>
<sequence>MRSYTGITGLLIAQGLKKANIPCVVFEKEPPEGRPRDWNMSLHWSYPMLTDLLTDDLMEQFKSTQTDPSYDTPAEGVLPVCNAETGELMMVVPTKRIYRISRAKLRKLCSTRVDIRYRTGVSGILMADDGESVIVQLEDGTRFTGSALVGTEGAKSVVRKFLLGDERSAAKPIPFQTYIANSRYSAEDARLLRSIHPIYTMGIHPKGFFFWISPQDIADPEDPATWEFMLMISQSRNENAPSLPERDFIADAKQLGAQSCEPFRTAWTKLHETANIWHIPLSSWEPIQWDNRRGRVTISGDAAHTMTFHRGQGLNHAINDAWSYVTKMKEYVSGQKSLAIAITEYDDELRMRGGEEVRASLENSRMLHSWDECWNSPWFKQGYAKKQE</sequence>
<keyword evidence="4 6" id="KW-0503">Monooxygenase</keyword>
<keyword evidence="7" id="KW-1185">Reference proteome</keyword>
<gene>
    <name evidence="6" type="ORF">NEOLEDRAFT_1212289</name>
</gene>
<dbReference type="STRING" id="1314782.A0A165RBC9"/>
<protein>
    <submittedName>
        <fullName evidence="6">Putative monooxygenase</fullName>
    </submittedName>
</protein>
<dbReference type="SUPFAM" id="SSF51905">
    <property type="entry name" value="FAD/NAD(P)-binding domain"/>
    <property type="match status" value="1"/>
</dbReference>
<dbReference type="InterPro" id="IPR036188">
    <property type="entry name" value="FAD/NAD-bd_sf"/>
</dbReference>
<evidence type="ECO:0000256" key="3">
    <source>
        <dbReference type="ARBA" id="ARBA00023002"/>
    </source>
</evidence>
<name>A0A165RBC9_9AGAM</name>
<keyword evidence="3" id="KW-0560">Oxidoreductase</keyword>
<dbReference type="AlphaFoldDB" id="A0A165RBC9"/>
<dbReference type="InterPro" id="IPR002938">
    <property type="entry name" value="FAD-bd"/>
</dbReference>
<accession>A0A165RBC9</accession>
<dbReference type="PRINTS" id="PR00420">
    <property type="entry name" value="RNGMNOXGNASE"/>
</dbReference>
<dbReference type="GO" id="GO:0071949">
    <property type="term" value="F:FAD binding"/>
    <property type="evidence" value="ECO:0007669"/>
    <property type="project" value="InterPro"/>
</dbReference>
<evidence type="ECO:0000256" key="4">
    <source>
        <dbReference type="ARBA" id="ARBA00023033"/>
    </source>
</evidence>
<evidence type="ECO:0000259" key="5">
    <source>
        <dbReference type="Pfam" id="PF01494"/>
    </source>
</evidence>
<dbReference type="OrthoDB" id="655030at2759"/>